<comment type="catalytic activity">
    <reaction evidence="5">
        <text>N(tele)-phospho-L-histidyl/O-phospho-L-threonyl-[pyruvate, phosphate dikinase] + phosphate + H(+) = N(tele)-phospho-L-histidyl/L-threonyl-[pyruvate, phosphate dikinase] + diphosphate</text>
        <dbReference type="Rhea" id="RHEA:43696"/>
        <dbReference type="Rhea" id="RHEA-COMP:10650"/>
        <dbReference type="Rhea" id="RHEA-COMP:10651"/>
        <dbReference type="ChEBI" id="CHEBI:15378"/>
        <dbReference type="ChEBI" id="CHEBI:30013"/>
        <dbReference type="ChEBI" id="CHEBI:33019"/>
        <dbReference type="ChEBI" id="CHEBI:43474"/>
        <dbReference type="ChEBI" id="CHEBI:61977"/>
        <dbReference type="ChEBI" id="CHEBI:83586"/>
        <dbReference type="EC" id="2.7.4.27"/>
    </reaction>
</comment>
<dbReference type="GO" id="GO:0043531">
    <property type="term" value="F:ADP binding"/>
    <property type="evidence" value="ECO:0007669"/>
    <property type="project" value="UniProtKB-UniRule"/>
</dbReference>
<dbReference type="EMBL" id="FXTI01000002">
    <property type="protein sequence ID" value="SMO50160.1"/>
    <property type="molecule type" value="Genomic_DNA"/>
</dbReference>
<dbReference type="NCBIfam" id="NF003742">
    <property type="entry name" value="PRK05339.1"/>
    <property type="match status" value="1"/>
</dbReference>
<dbReference type="EC" id="2.7.11.32" evidence="5"/>
<evidence type="ECO:0000256" key="4">
    <source>
        <dbReference type="ARBA" id="ARBA00022777"/>
    </source>
</evidence>
<keyword evidence="1 5" id="KW-0723">Serine/threonine-protein kinase</keyword>
<evidence type="ECO:0000256" key="2">
    <source>
        <dbReference type="ARBA" id="ARBA00022679"/>
    </source>
</evidence>
<dbReference type="InterPro" id="IPR026565">
    <property type="entry name" value="PPDK_reg"/>
</dbReference>
<gene>
    <name evidence="6" type="ORF">SAMN06264849_102378</name>
</gene>
<organism evidence="6 7">
    <name type="scientific">Melghirimyces algeriensis</name>
    <dbReference type="NCBI Taxonomy" id="910412"/>
    <lineage>
        <taxon>Bacteria</taxon>
        <taxon>Bacillati</taxon>
        <taxon>Bacillota</taxon>
        <taxon>Bacilli</taxon>
        <taxon>Bacillales</taxon>
        <taxon>Thermoactinomycetaceae</taxon>
        <taxon>Melghirimyces</taxon>
    </lineage>
</organism>
<keyword evidence="3 5" id="KW-0547">Nucleotide-binding</keyword>
<accession>A0A521BUL3</accession>
<sequence>MREGRIISSETNRPVIYLVSDSVGETAEFVVRAASSQFNGGDVNIRRIPYVVDKRTIQETVKAAAESNGMIAFTMVVSDLQNYLLKEAKTHGVPVVDIMGPMLKGLSTLYGKEPKREPGLVRKLDDDYFRKVEAIEFAVKYDDGKDPRGLLRADVVLIGVSRTSKTPLSMYLAHKRFKVANVPLVPEVEAPEELYMIPAERCIGLSIDPDQLNEIRRERLRSLGLTARANYANMERILQELEYAEKVMKRIGCPIIDVSNKAVEETASVVLDMLRKGGSRS</sequence>
<dbReference type="PANTHER" id="PTHR31756">
    <property type="entry name" value="PYRUVATE, PHOSPHATE DIKINASE REGULATORY PROTEIN 1, CHLOROPLASTIC"/>
    <property type="match status" value="1"/>
</dbReference>
<keyword evidence="7" id="KW-1185">Reference proteome</keyword>
<evidence type="ECO:0000313" key="6">
    <source>
        <dbReference type="EMBL" id="SMO50160.1"/>
    </source>
</evidence>
<evidence type="ECO:0000256" key="5">
    <source>
        <dbReference type="HAMAP-Rule" id="MF_00921"/>
    </source>
</evidence>
<dbReference type="GO" id="GO:0016776">
    <property type="term" value="F:phosphotransferase activity, phosphate group as acceptor"/>
    <property type="evidence" value="ECO:0007669"/>
    <property type="project" value="UniProtKB-UniRule"/>
</dbReference>
<comment type="similarity">
    <text evidence="5">Belongs to the pyruvate, phosphate/water dikinase regulatory protein family. PDRP subfamily.</text>
</comment>
<proteinExistence type="inferred from homology"/>
<dbReference type="HAMAP" id="MF_00921">
    <property type="entry name" value="PDRP"/>
    <property type="match status" value="1"/>
</dbReference>
<comment type="catalytic activity">
    <reaction evidence="5">
        <text>N(tele)-phospho-L-histidyl/L-threonyl-[pyruvate, phosphate dikinase] + ADP = N(tele)-phospho-L-histidyl/O-phospho-L-threonyl-[pyruvate, phosphate dikinase] + AMP + H(+)</text>
        <dbReference type="Rhea" id="RHEA:43692"/>
        <dbReference type="Rhea" id="RHEA-COMP:10650"/>
        <dbReference type="Rhea" id="RHEA-COMP:10651"/>
        <dbReference type="ChEBI" id="CHEBI:15378"/>
        <dbReference type="ChEBI" id="CHEBI:30013"/>
        <dbReference type="ChEBI" id="CHEBI:61977"/>
        <dbReference type="ChEBI" id="CHEBI:83586"/>
        <dbReference type="ChEBI" id="CHEBI:456215"/>
        <dbReference type="ChEBI" id="CHEBI:456216"/>
        <dbReference type="EC" id="2.7.11.32"/>
    </reaction>
</comment>
<dbReference type="AlphaFoldDB" id="A0A521BUL3"/>
<dbReference type="GO" id="GO:0004674">
    <property type="term" value="F:protein serine/threonine kinase activity"/>
    <property type="evidence" value="ECO:0007669"/>
    <property type="project" value="UniProtKB-UniRule"/>
</dbReference>
<dbReference type="Pfam" id="PF03618">
    <property type="entry name" value="Kinase-PPPase"/>
    <property type="match status" value="1"/>
</dbReference>
<keyword evidence="2 5" id="KW-0808">Transferase</keyword>
<keyword evidence="4 5" id="KW-0418">Kinase</keyword>
<comment type="function">
    <text evidence="5">Bifunctional serine/threonine kinase and phosphorylase involved in the regulation of the pyruvate, phosphate dikinase (PPDK) by catalyzing its phosphorylation/dephosphorylation.</text>
</comment>
<protein>
    <recommendedName>
        <fullName evidence="5">Putative pyruvate, phosphate dikinase regulatory protein</fullName>
        <shortName evidence="5">PPDK regulatory protein</shortName>
        <ecNumber evidence="5">2.7.11.32</ecNumber>
        <ecNumber evidence="5">2.7.4.27</ecNumber>
    </recommendedName>
</protein>
<dbReference type="EC" id="2.7.4.27" evidence="5"/>
<name>A0A521BUL3_9BACL</name>
<dbReference type="PANTHER" id="PTHR31756:SF3">
    <property type="entry name" value="PYRUVATE, PHOSPHATE DIKINASE REGULATORY PROTEIN 1, CHLOROPLASTIC"/>
    <property type="match status" value="1"/>
</dbReference>
<dbReference type="InterPro" id="IPR005177">
    <property type="entry name" value="Kinase-pyrophosphorylase"/>
</dbReference>
<evidence type="ECO:0000256" key="1">
    <source>
        <dbReference type="ARBA" id="ARBA00022527"/>
    </source>
</evidence>
<feature type="binding site" evidence="5">
    <location>
        <begin position="159"/>
        <end position="166"/>
    </location>
    <ligand>
        <name>ADP</name>
        <dbReference type="ChEBI" id="CHEBI:456216"/>
    </ligand>
</feature>
<dbReference type="RefSeq" id="WP_246064843.1">
    <property type="nucleotide sequence ID" value="NZ_FXTI01000002.1"/>
</dbReference>
<evidence type="ECO:0000256" key="3">
    <source>
        <dbReference type="ARBA" id="ARBA00022741"/>
    </source>
</evidence>
<dbReference type="Proteomes" id="UP000315636">
    <property type="component" value="Unassembled WGS sequence"/>
</dbReference>
<evidence type="ECO:0000313" key="7">
    <source>
        <dbReference type="Proteomes" id="UP000315636"/>
    </source>
</evidence>
<dbReference type="GO" id="GO:0005524">
    <property type="term" value="F:ATP binding"/>
    <property type="evidence" value="ECO:0007669"/>
    <property type="project" value="InterPro"/>
</dbReference>
<reference evidence="6 7" key="1">
    <citation type="submission" date="2017-05" db="EMBL/GenBank/DDBJ databases">
        <authorList>
            <person name="Varghese N."/>
            <person name="Submissions S."/>
        </authorList>
    </citation>
    <scope>NUCLEOTIDE SEQUENCE [LARGE SCALE GENOMIC DNA]</scope>
    <source>
        <strain evidence="6 7">DSM 45474</strain>
    </source>
</reference>